<keyword evidence="2" id="KW-1185">Reference proteome</keyword>
<dbReference type="Proteomes" id="UP000672934">
    <property type="component" value="Unassembled WGS sequence"/>
</dbReference>
<sequence length="177" mass="19569">MNGIFPAKISAGLTFSRLVRLDDYPAPVWALSAMFRGPSTINVSSAAEGDQHRLRAEATATTLWTPGVYAYSVRATNGADVVEVESGTITIAPDMANTADGTDPRSHARRALDAIEAVIEKRASMDQERYKINNRELWRTPVSELLKLRDTYRAEVRREEAATRGRSLFGAAVRVRF</sequence>
<evidence type="ECO:0000313" key="2">
    <source>
        <dbReference type="Proteomes" id="UP000672934"/>
    </source>
</evidence>
<dbReference type="EMBL" id="CAJPUY010000010">
    <property type="protein sequence ID" value="CAG2144460.1"/>
    <property type="molecule type" value="Genomic_DNA"/>
</dbReference>
<protein>
    <submittedName>
        <fullName evidence="1">Uncharacterized protein</fullName>
    </submittedName>
</protein>
<accession>A0A916IVK8</accession>
<organism evidence="1 2">
    <name type="scientific">Cupriavidus yeoncheonensis</name>
    <dbReference type="NCBI Taxonomy" id="1462994"/>
    <lineage>
        <taxon>Bacteria</taxon>
        <taxon>Pseudomonadati</taxon>
        <taxon>Pseudomonadota</taxon>
        <taxon>Betaproteobacteria</taxon>
        <taxon>Burkholderiales</taxon>
        <taxon>Burkholderiaceae</taxon>
        <taxon>Cupriavidus</taxon>
    </lineage>
</organism>
<reference evidence="1" key="1">
    <citation type="submission" date="2021-03" db="EMBL/GenBank/DDBJ databases">
        <authorList>
            <person name="Peeters C."/>
        </authorList>
    </citation>
    <scope>NUCLEOTIDE SEQUENCE</scope>
    <source>
        <strain evidence="1">LMG 31506</strain>
    </source>
</reference>
<proteinExistence type="predicted"/>
<evidence type="ECO:0000313" key="1">
    <source>
        <dbReference type="EMBL" id="CAG2144460.1"/>
    </source>
</evidence>
<name>A0A916IVK8_9BURK</name>
<gene>
    <name evidence="1" type="ORF">LMG31506_03010</name>
</gene>
<comment type="caution">
    <text evidence="1">The sequence shown here is derived from an EMBL/GenBank/DDBJ whole genome shotgun (WGS) entry which is preliminary data.</text>
</comment>
<dbReference type="AlphaFoldDB" id="A0A916IVK8"/>